<evidence type="ECO:0000259" key="2">
    <source>
        <dbReference type="Pfam" id="PF00646"/>
    </source>
</evidence>
<dbReference type="EMBL" id="AMGX01000001">
    <property type="protein sequence ID" value="EXJ76088.1"/>
    <property type="molecule type" value="Genomic_DNA"/>
</dbReference>
<feature type="compositionally biased region" description="Polar residues" evidence="1">
    <location>
        <begin position="1"/>
        <end position="12"/>
    </location>
</feature>
<evidence type="ECO:0000313" key="3">
    <source>
        <dbReference type="EMBL" id="EXJ76088.1"/>
    </source>
</evidence>
<sequence>MADSLPATSTSFYPLPTEPDLTEATQPSGSASIHLSAAWIPPSQQLVVLSSITLVATPSTLPSNSEADQQRSGTPGESTQNEQTEQPQQPVMHPRPSQPESHDPFFIPESILLDSPVSAQTESKFLQLPPELLTDILKKVKIPYFQVSLALTCKTMARIAAQKNVLSPWRGYRDKDGLYRLLERKNNFIPPHMRLCRACFKFLPSTAGEYWNKQMSAEEFDKPSVNWYDVLMWFYAESGFQYRCPWCCAFDYSGYASEGFYNKQRAKEVLEDHELMHPELNRRMDRP</sequence>
<dbReference type="OrthoDB" id="4150370at2759"/>
<dbReference type="AlphaFoldDB" id="W9X790"/>
<reference evidence="3 4" key="1">
    <citation type="submission" date="2013-03" db="EMBL/GenBank/DDBJ databases">
        <title>The Genome Sequence of Cladophialophora psammophila CBS 110553.</title>
        <authorList>
            <consortium name="The Broad Institute Genomics Platform"/>
            <person name="Cuomo C."/>
            <person name="de Hoog S."/>
            <person name="Gorbushina A."/>
            <person name="Walker B."/>
            <person name="Young S.K."/>
            <person name="Zeng Q."/>
            <person name="Gargeya S."/>
            <person name="Fitzgerald M."/>
            <person name="Haas B."/>
            <person name="Abouelleil A."/>
            <person name="Allen A.W."/>
            <person name="Alvarado L."/>
            <person name="Arachchi H.M."/>
            <person name="Berlin A.M."/>
            <person name="Chapman S.B."/>
            <person name="Gainer-Dewar J."/>
            <person name="Goldberg J."/>
            <person name="Griggs A."/>
            <person name="Gujja S."/>
            <person name="Hansen M."/>
            <person name="Howarth C."/>
            <person name="Imamovic A."/>
            <person name="Ireland A."/>
            <person name="Larimer J."/>
            <person name="McCowan C."/>
            <person name="Murphy C."/>
            <person name="Pearson M."/>
            <person name="Poon T.W."/>
            <person name="Priest M."/>
            <person name="Roberts A."/>
            <person name="Saif S."/>
            <person name="Shea T."/>
            <person name="Sisk P."/>
            <person name="Sykes S."/>
            <person name="Wortman J."/>
            <person name="Nusbaum C."/>
            <person name="Birren B."/>
        </authorList>
    </citation>
    <scope>NUCLEOTIDE SEQUENCE [LARGE SCALE GENOMIC DNA]</scope>
    <source>
        <strain evidence="3 4">CBS 110553</strain>
    </source>
</reference>
<gene>
    <name evidence="3" type="ORF">A1O5_00596</name>
</gene>
<dbReference type="HOGENOM" id="CLU_091407_0_0_1"/>
<organism evidence="3 4">
    <name type="scientific">Cladophialophora psammophila CBS 110553</name>
    <dbReference type="NCBI Taxonomy" id="1182543"/>
    <lineage>
        <taxon>Eukaryota</taxon>
        <taxon>Fungi</taxon>
        <taxon>Dikarya</taxon>
        <taxon>Ascomycota</taxon>
        <taxon>Pezizomycotina</taxon>
        <taxon>Eurotiomycetes</taxon>
        <taxon>Chaetothyriomycetidae</taxon>
        <taxon>Chaetothyriales</taxon>
        <taxon>Herpotrichiellaceae</taxon>
        <taxon>Cladophialophora</taxon>
    </lineage>
</organism>
<feature type="compositionally biased region" description="Polar residues" evidence="1">
    <location>
        <begin position="59"/>
        <end position="78"/>
    </location>
</feature>
<dbReference type="Proteomes" id="UP000019471">
    <property type="component" value="Unassembled WGS sequence"/>
</dbReference>
<name>W9X790_9EURO</name>
<dbReference type="GeneID" id="19185332"/>
<feature type="compositionally biased region" description="Low complexity" evidence="1">
    <location>
        <begin position="79"/>
        <end position="90"/>
    </location>
</feature>
<dbReference type="RefSeq" id="XP_007739405.1">
    <property type="nucleotide sequence ID" value="XM_007741215.1"/>
</dbReference>
<feature type="domain" description="F-box" evidence="2">
    <location>
        <begin position="125"/>
        <end position="164"/>
    </location>
</feature>
<comment type="caution">
    <text evidence="3">The sequence shown here is derived from an EMBL/GenBank/DDBJ whole genome shotgun (WGS) entry which is preliminary data.</text>
</comment>
<feature type="region of interest" description="Disordered" evidence="1">
    <location>
        <begin position="59"/>
        <end position="105"/>
    </location>
</feature>
<dbReference type="Pfam" id="PF00646">
    <property type="entry name" value="F-box"/>
    <property type="match status" value="1"/>
</dbReference>
<proteinExistence type="predicted"/>
<evidence type="ECO:0000313" key="4">
    <source>
        <dbReference type="Proteomes" id="UP000019471"/>
    </source>
</evidence>
<protein>
    <recommendedName>
        <fullName evidence="2">F-box domain-containing protein</fullName>
    </recommendedName>
</protein>
<accession>W9X790</accession>
<feature type="region of interest" description="Disordered" evidence="1">
    <location>
        <begin position="1"/>
        <end position="28"/>
    </location>
</feature>
<dbReference type="InterPro" id="IPR001810">
    <property type="entry name" value="F-box_dom"/>
</dbReference>
<evidence type="ECO:0000256" key="1">
    <source>
        <dbReference type="SAM" id="MobiDB-lite"/>
    </source>
</evidence>
<keyword evidence="4" id="KW-1185">Reference proteome</keyword>